<evidence type="ECO:0000256" key="1">
    <source>
        <dbReference type="SAM" id="Phobius"/>
    </source>
</evidence>
<keyword evidence="1" id="KW-0472">Membrane</keyword>
<geneLocation type="plasmid" evidence="2 3">
    <name>p03BB102_179</name>
</geneLocation>
<dbReference type="EMBL" id="CP001406">
    <property type="protein sequence ID" value="ACO25745.1"/>
    <property type="molecule type" value="Genomic_DNA"/>
</dbReference>
<evidence type="ECO:0000313" key="2">
    <source>
        <dbReference type="EMBL" id="ACO25745.1"/>
    </source>
</evidence>
<proteinExistence type="predicted"/>
<dbReference type="PATRIC" id="fig|572264.18.peg.5622"/>
<dbReference type="KEGG" id="bcx:BCA_A0015"/>
<reference evidence="2 3" key="1">
    <citation type="submission" date="2009-02" db="EMBL/GenBank/DDBJ databases">
        <title>Genome sequence of Bacillus cereus 03BB102.</title>
        <authorList>
            <person name="Dodson R.J."/>
            <person name="Jackson P."/>
            <person name="Munk A.C."/>
            <person name="Brettin T."/>
            <person name="Bruce D."/>
            <person name="Detter C."/>
            <person name="Tapia R."/>
            <person name="Han C."/>
            <person name="Sutton G."/>
            <person name="Sims D."/>
        </authorList>
    </citation>
    <scope>NUCLEOTIDE SEQUENCE [LARGE SCALE GENOMIC DNA]</scope>
    <source>
        <strain evidence="2 3">03BB102</strain>
        <plasmid evidence="3">Plasmid p03BB102_179</plasmid>
    </source>
</reference>
<evidence type="ECO:0000313" key="3">
    <source>
        <dbReference type="Proteomes" id="UP000002210"/>
    </source>
</evidence>
<keyword evidence="1" id="KW-0812">Transmembrane</keyword>
<dbReference type="AlphaFoldDB" id="A0A125YA05"/>
<name>A0A125YA05_BACC3</name>
<protein>
    <submittedName>
        <fullName evidence="2">Uncharacterized protein</fullName>
    </submittedName>
</protein>
<feature type="transmembrane region" description="Helical" evidence="1">
    <location>
        <begin position="12"/>
        <end position="28"/>
    </location>
</feature>
<keyword evidence="1" id="KW-1133">Transmembrane helix</keyword>
<organism evidence="2 3">
    <name type="scientific">Bacillus cereus (strain 03BB102)</name>
    <dbReference type="NCBI Taxonomy" id="572264"/>
    <lineage>
        <taxon>Bacteria</taxon>
        <taxon>Bacillati</taxon>
        <taxon>Bacillota</taxon>
        <taxon>Bacilli</taxon>
        <taxon>Bacillales</taxon>
        <taxon>Bacillaceae</taxon>
        <taxon>Bacillus</taxon>
        <taxon>Bacillus cereus group</taxon>
    </lineage>
</organism>
<gene>
    <name evidence="2" type="ordered locus">BCA_A0015</name>
</gene>
<sequence length="54" mass="6343">MFKQMKKAINEILLMAILFSLFFIMLFYDEKTAVLTTFPCLFSLLAKNVFTKEV</sequence>
<accession>A0A125YA05</accession>
<keyword evidence="2" id="KW-0614">Plasmid</keyword>
<dbReference type="Proteomes" id="UP000002210">
    <property type="component" value="Plasmid p03BB102_179"/>
</dbReference>